<gene>
    <name evidence="4" type="ORF">B0T25DRAFT_551132</name>
</gene>
<reference evidence="4" key="1">
    <citation type="journal article" date="2023" name="Mol. Phylogenet. Evol.">
        <title>Genome-scale phylogeny and comparative genomics of the fungal order Sordariales.</title>
        <authorList>
            <person name="Hensen N."/>
            <person name="Bonometti L."/>
            <person name="Westerberg I."/>
            <person name="Brannstrom I.O."/>
            <person name="Guillou S."/>
            <person name="Cros-Aarteil S."/>
            <person name="Calhoun S."/>
            <person name="Haridas S."/>
            <person name="Kuo A."/>
            <person name="Mondo S."/>
            <person name="Pangilinan J."/>
            <person name="Riley R."/>
            <person name="LaButti K."/>
            <person name="Andreopoulos B."/>
            <person name="Lipzen A."/>
            <person name="Chen C."/>
            <person name="Yan M."/>
            <person name="Daum C."/>
            <person name="Ng V."/>
            <person name="Clum A."/>
            <person name="Steindorff A."/>
            <person name="Ohm R.A."/>
            <person name="Martin F."/>
            <person name="Silar P."/>
            <person name="Natvig D.O."/>
            <person name="Lalanne C."/>
            <person name="Gautier V."/>
            <person name="Ament-Velasquez S.L."/>
            <person name="Kruys A."/>
            <person name="Hutchinson M.I."/>
            <person name="Powell A.J."/>
            <person name="Barry K."/>
            <person name="Miller A.N."/>
            <person name="Grigoriev I.V."/>
            <person name="Debuchy R."/>
            <person name="Gladieux P."/>
            <person name="Hiltunen Thoren M."/>
            <person name="Johannesson H."/>
        </authorList>
    </citation>
    <scope>NUCLEOTIDE SEQUENCE</scope>
    <source>
        <strain evidence="4">CBS 955.72</strain>
    </source>
</reference>
<sequence length="373" mass="40105">MISCQQSTRLELYFPPYLHTYFCISASHPTSDLDASHRHWPSTNLHNRPPHGLHTASNHKNRLRRTKPQTMADLSGQVILITGGTSGLGAASAVALARLSPARIYISGRRPAAADTVIAAIAALPGPTPQVTFLPCDLASLASVRAAADTLLAAEPRGLDILMANAGVAGVPPALTRDGYEIHFGTNHVGHALLIRKLLPLLRQRAGRVVSVTSSGYRAAMWGIPFDKVKAASGQAAAAGGSDWLGLWRWARYSESKLANIVYARELARRFPEVTAVSVSPGFVDTGMVAGMRLCDRVVTRLLAWSAGSGFVKAEDGARNQIWAATALKGEMENGGMYEPVAVLEKNLPAPAKDEKLAEKLWEWTEEEIASYL</sequence>
<keyword evidence="5" id="KW-1185">Reference proteome</keyword>
<dbReference type="Pfam" id="PF00106">
    <property type="entry name" value="adh_short"/>
    <property type="match status" value="1"/>
</dbReference>
<proteinExistence type="inferred from homology"/>
<accession>A0AAJ0HB86</accession>
<dbReference type="AlphaFoldDB" id="A0AAJ0HB86"/>
<dbReference type="GO" id="GO:0016491">
    <property type="term" value="F:oxidoreductase activity"/>
    <property type="evidence" value="ECO:0007669"/>
    <property type="project" value="UniProtKB-KW"/>
</dbReference>
<name>A0AAJ0HB86_9PEZI</name>
<comment type="similarity">
    <text evidence="1">Belongs to the short-chain dehydrogenases/reductases (SDR) family.</text>
</comment>
<dbReference type="InterPro" id="IPR036291">
    <property type="entry name" value="NAD(P)-bd_dom_sf"/>
</dbReference>
<evidence type="ECO:0000256" key="1">
    <source>
        <dbReference type="ARBA" id="ARBA00006484"/>
    </source>
</evidence>
<dbReference type="EMBL" id="JAUIQD010000006">
    <property type="protein sequence ID" value="KAK3346125.1"/>
    <property type="molecule type" value="Genomic_DNA"/>
</dbReference>
<dbReference type="PANTHER" id="PTHR24320">
    <property type="entry name" value="RETINOL DEHYDROGENASE"/>
    <property type="match status" value="1"/>
</dbReference>
<evidence type="ECO:0000313" key="4">
    <source>
        <dbReference type="EMBL" id="KAK3346125.1"/>
    </source>
</evidence>
<organism evidence="4 5">
    <name type="scientific">Lasiosphaeria hispida</name>
    <dbReference type="NCBI Taxonomy" id="260671"/>
    <lineage>
        <taxon>Eukaryota</taxon>
        <taxon>Fungi</taxon>
        <taxon>Dikarya</taxon>
        <taxon>Ascomycota</taxon>
        <taxon>Pezizomycotina</taxon>
        <taxon>Sordariomycetes</taxon>
        <taxon>Sordariomycetidae</taxon>
        <taxon>Sordariales</taxon>
        <taxon>Lasiosphaeriaceae</taxon>
        <taxon>Lasiosphaeria</taxon>
    </lineage>
</organism>
<evidence type="ECO:0000256" key="2">
    <source>
        <dbReference type="ARBA" id="ARBA00023002"/>
    </source>
</evidence>
<keyword evidence="2" id="KW-0560">Oxidoreductase</keyword>
<evidence type="ECO:0000313" key="5">
    <source>
        <dbReference type="Proteomes" id="UP001275084"/>
    </source>
</evidence>
<protein>
    <submittedName>
        <fullName evidence="4">Oxidoreductase</fullName>
    </submittedName>
</protein>
<dbReference type="Proteomes" id="UP001275084">
    <property type="component" value="Unassembled WGS sequence"/>
</dbReference>
<reference evidence="4" key="2">
    <citation type="submission" date="2023-06" db="EMBL/GenBank/DDBJ databases">
        <authorList>
            <consortium name="Lawrence Berkeley National Laboratory"/>
            <person name="Haridas S."/>
            <person name="Hensen N."/>
            <person name="Bonometti L."/>
            <person name="Westerberg I."/>
            <person name="Brannstrom I.O."/>
            <person name="Guillou S."/>
            <person name="Cros-Aarteil S."/>
            <person name="Calhoun S."/>
            <person name="Kuo A."/>
            <person name="Mondo S."/>
            <person name="Pangilinan J."/>
            <person name="Riley R."/>
            <person name="Labutti K."/>
            <person name="Andreopoulos B."/>
            <person name="Lipzen A."/>
            <person name="Chen C."/>
            <person name="Yanf M."/>
            <person name="Daum C."/>
            <person name="Ng V."/>
            <person name="Clum A."/>
            <person name="Steindorff A."/>
            <person name="Ohm R."/>
            <person name="Martin F."/>
            <person name="Silar P."/>
            <person name="Natvig D."/>
            <person name="Lalanne C."/>
            <person name="Gautier V."/>
            <person name="Ament-Velasquez S.L."/>
            <person name="Kruys A."/>
            <person name="Hutchinson M.I."/>
            <person name="Powell A.J."/>
            <person name="Barry K."/>
            <person name="Miller A.N."/>
            <person name="Grigoriev I.V."/>
            <person name="Debuchy R."/>
            <person name="Gladieux P."/>
            <person name="Thoren M.H."/>
            <person name="Johannesson H."/>
        </authorList>
    </citation>
    <scope>NUCLEOTIDE SEQUENCE</scope>
    <source>
        <strain evidence="4">CBS 955.72</strain>
    </source>
</reference>
<dbReference type="SUPFAM" id="SSF51735">
    <property type="entry name" value="NAD(P)-binding Rossmann-fold domains"/>
    <property type="match status" value="1"/>
</dbReference>
<dbReference type="InterPro" id="IPR002347">
    <property type="entry name" value="SDR_fam"/>
</dbReference>
<evidence type="ECO:0000256" key="3">
    <source>
        <dbReference type="SAM" id="MobiDB-lite"/>
    </source>
</evidence>
<feature type="region of interest" description="Disordered" evidence="3">
    <location>
        <begin position="39"/>
        <end position="63"/>
    </location>
</feature>
<dbReference type="Gene3D" id="3.40.50.720">
    <property type="entry name" value="NAD(P)-binding Rossmann-like Domain"/>
    <property type="match status" value="1"/>
</dbReference>
<dbReference type="PANTHER" id="PTHR24320:SF154">
    <property type="entry name" value="OXIDOREDUCTASE, SHORT-CHAIN DEHYDROGENASE_REDUCTASE FAMILY (AFU_ORTHOLOGUE AFUA_2G04560)"/>
    <property type="match status" value="1"/>
</dbReference>
<comment type="caution">
    <text evidence="4">The sequence shown here is derived from an EMBL/GenBank/DDBJ whole genome shotgun (WGS) entry which is preliminary data.</text>
</comment>
<dbReference type="PRINTS" id="PR00081">
    <property type="entry name" value="GDHRDH"/>
</dbReference>